<dbReference type="SUPFAM" id="SSF161098">
    <property type="entry name" value="MetI-like"/>
    <property type="match status" value="1"/>
</dbReference>
<evidence type="ECO:0000256" key="5">
    <source>
        <dbReference type="ARBA" id="ARBA00022989"/>
    </source>
</evidence>
<name>A0ABW1NPV6_9ACTN</name>
<reference evidence="10" key="1">
    <citation type="journal article" date="2019" name="Int. J. Syst. Evol. Microbiol.">
        <title>The Global Catalogue of Microorganisms (GCM) 10K type strain sequencing project: providing services to taxonomists for standard genome sequencing and annotation.</title>
        <authorList>
            <consortium name="The Broad Institute Genomics Platform"/>
            <consortium name="The Broad Institute Genome Sequencing Center for Infectious Disease"/>
            <person name="Wu L."/>
            <person name="Ma J."/>
        </authorList>
    </citation>
    <scope>NUCLEOTIDE SEQUENCE [LARGE SCALE GENOMIC DNA]</scope>
    <source>
        <strain evidence="10">JCM 30346</strain>
    </source>
</reference>
<keyword evidence="2 7" id="KW-0813">Transport</keyword>
<evidence type="ECO:0000256" key="6">
    <source>
        <dbReference type="ARBA" id="ARBA00023136"/>
    </source>
</evidence>
<protein>
    <submittedName>
        <fullName evidence="9">ABC transporter permease</fullName>
    </submittedName>
</protein>
<dbReference type="PANTHER" id="PTHR30151">
    <property type="entry name" value="ALKANE SULFONATE ABC TRANSPORTER-RELATED, MEMBRANE SUBUNIT"/>
    <property type="match status" value="1"/>
</dbReference>
<comment type="caution">
    <text evidence="9">The sequence shown here is derived from an EMBL/GenBank/DDBJ whole genome shotgun (WGS) entry which is preliminary data.</text>
</comment>
<feature type="transmembrane region" description="Helical" evidence="7">
    <location>
        <begin position="121"/>
        <end position="142"/>
    </location>
</feature>
<evidence type="ECO:0000313" key="9">
    <source>
        <dbReference type="EMBL" id="MFC6085384.1"/>
    </source>
</evidence>
<keyword evidence="6 7" id="KW-0472">Membrane</keyword>
<feature type="transmembrane region" description="Helical" evidence="7">
    <location>
        <begin position="95"/>
        <end position="115"/>
    </location>
</feature>
<evidence type="ECO:0000256" key="3">
    <source>
        <dbReference type="ARBA" id="ARBA00022475"/>
    </source>
</evidence>
<dbReference type="Gene3D" id="1.10.3720.10">
    <property type="entry name" value="MetI-like"/>
    <property type="match status" value="1"/>
</dbReference>
<feature type="transmembrane region" description="Helical" evidence="7">
    <location>
        <begin position="63"/>
        <end position="83"/>
    </location>
</feature>
<comment type="subcellular location">
    <subcellularLocation>
        <location evidence="1 7">Cell membrane</location>
        <topology evidence="1 7">Multi-pass membrane protein</topology>
    </subcellularLocation>
</comment>
<dbReference type="Proteomes" id="UP001596137">
    <property type="component" value="Unassembled WGS sequence"/>
</dbReference>
<dbReference type="RefSeq" id="WP_380759461.1">
    <property type="nucleotide sequence ID" value="NZ_JBHSRF010000061.1"/>
</dbReference>
<dbReference type="InterPro" id="IPR000515">
    <property type="entry name" value="MetI-like"/>
</dbReference>
<evidence type="ECO:0000256" key="1">
    <source>
        <dbReference type="ARBA" id="ARBA00004651"/>
    </source>
</evidence>
<dbReference type="PROSITE" id="PS50928">
    <property type="entry name" value="ABC_TM1"/>
    <property type="match status" value="1"/>
</dbReference>
<evidence type="ECO:0000256" key="7">
    <source>
        <dbReference type="RuleBase" id="RU363032"/>
    </source>
</evidence>
<sequence length="257" mass="27097">MIGQRVARGAIGVAGLLIAAEAAGASGLIDPTLLPRMSTVLVEAVRLPADPDFPPDLLSTLRVWAMGLLIAVLGAVPLGLVLGNIRRAEVASRPLVEFLRPIPSIALIPLVTLLVPSTEVVKIIAVVYASAWPLLINTMYGLKDVDPMAKDTLRSFGFGRFAVLRRVSLPSAAPFVMTGVRLASSVAFVVTVSTELLAGGVSGIGVYMLRAASGMRTDLVLACVLWTGVLGLVANILFVRLQRRAFRWHAVGAVGET</sequence>
<dbReference type="PANTHER" id="PTHR30151:SF16">
    <property type="entry name" value="ABC TRANSPORTER PERMEASE PROTEIN"/>
    <property type="match status" value="1"/>
</dbReference>
<proteinExistence type="inferred from homology"/>
<gene>
    <name evidence="9" type="ORF">ACFP1K_29750</name>
</gene>
<accession>A0ABW1NPV6</accession>
<dbReference type="Pfam" id="PF00528">
    <property type="entry name" value="BPD_transp_1"/>
    <property type="match status" value="1"/>
</dbReference>
<comment type="similarity">
    <text evidence="7">Belongs to the binding-protein-dependent transport system permease family.</text>
</comment>
<feature type="domain" description="ABC transmembrane type-1" evidence="8">
    <location>
        <begin position="57"/>
        <end position="238"/>
    </location>
</feature>
<feature type="transmembrane region" description="Helical" evidence="7">
    <location>
        <begin position="219"/>
        <end position="239"/>
    </location>
</feature>
<dbReference type="InterPro" id="IPR035906">
    <property type="entry name" value="MetI-like_sf"/>
</dbReference>
<evidence type="ECO:0000256" key="2">
    <source>
        <dbReference type="ARBA" id="ARBA00022448"/>
    </source>
</evidence>
<evidence type="ECO:0000256" key="4">
    <source>
        <dbReference type="ARBA" id="ARBA00022692"/>
    </source>
</evidence>
<evidence type="ECO:0000259" key="8">
    <source>
        <dbReference type="PROSITE" id="PS50928"/>
    </source>
</evidence>
<feature type="transmembrane region" description="Helical" evidence="7">
    <location>
        <begin position="186"/>
        <end position="207"/>
    </location>
</feature>
<keyword evidence="10" id="KW-1185">Reference proteome</keyword>
<keyword evidence="5 7" id="KW-1133">Transmembrane helix</keyword>
<keyword evidence="4 7" id="KW-0812">Transmembrane</keyword>
<keyword evidence="3" id="KW-1003">Cell membrane</keyword>
<dbReference type="EMBL" id="JBHSRF010000061">
    <property type="protein sequence ID" value="MFC6085384.1"/>
    <property type="molecule type" value="Genomic_DNA"/>
</dbReference>
<dbReference type="CDD" id="cd06261">
    <property type="entry name" value="TM_PBP2"/>
    <property type="match status" value="1"/>
</dbReference>
<organism evidence="9 10">
    <name type="scientific">Sphaerisporangium aureirubrum</name>
    <dbReference type="NCBI Taxonomy" id="1544736"/>
    <lineage>
        <taxon>Bacteria</taxon>
        <taxon>Bacillati</taxon>
        <taxon>Actinomycetota</taxon>
        <taxon>Actinomycetes</taxon>
        <taxon>Streptosporangiales</taxon>
        <taxon>Streptosporangiaceae</taxon>
        <taxon>Sphaerisporangium</taxon>
    </lineage>
</organism>
<evidence type="ECO:0000313" key="10">
    <source>
        <dbReference type="Proteomes" id="UP001596137"/>
    </source>
</evidence>